<dbReference type="SUPFAM" id="SSF51695">
    <property type="entry name" value="PLC-like phosphodiesterases"/>
    <property type="match status" value="1"/>
</dbReference>
<keyword evidence="1" id="KW-1133">Transmembrane helix</keyword>
<dbReference type="CDD" id="cd08570">
    <property type="entry name" value="GDPD_YPL206cp_fungi"/>
    <property type="match status" value="1"/>
</dbReference>
<protein>
    <submittedName>
        <fullName evidence="3">PLC-like phosphodiesterase</fullName>
    </submittedName>
</protein>
<evidence type="ECO:0000313" key="3">
    <source>
        <dbReference type="EMBL" id="KAH6655459.1"/>
    </source>
</evidence>
<dbReference type="RefSeq" id="XP_045959724.1">
    <property type="nucleotide sequence ID" value="XM_046102479.1"/>
</dbReference>
<evidence type="ECO:0000256" key="1">
    <source>
        <dbReference type="SAM" id="Phobius"/>
    </source>
</evidence>
<feature type="transmembrane region" description="Helical" evidence="1">
    <location>
        <begin position="334"/>
        <end position="354"/>
    </location>
</feature>
<evidence type="ECO:0000259" key="2">
    <source>
        <dbReference type="PROSITE" id="PS51704"/>
    </source>
</evidence>
<dbReference type="Pfam" id="PF03009">
    <property type="entry name" value="GDPD"/>
    <property type="match status" value="1"/>
</dbReference>
<dbReference type="Gene3D" id="3.20.20.190">
    <property type="entry name" value="Phosphatidylinositol (PI) phosphodiesterase"/>
    <property type="match status" value="1"/>
</dbReference>
<gene>
    <name evidence="3" type="ORF">BKA67DRAFT_560738</name>
</gene>
<dbReference type="PANTHER" id="PTHR43805:SF1">
    <property type="entry name" value="GP-PDE DOMAIN-CONTAINING PROTEIN"/>
    <property type="match status" value="1"/>
</dbReference>
<dbReference type="GO" id="GO:0008081">
    <property type="term" value="F:phosphoric diester hydrolase activity"/>
    <property type="evidence" value="ECO:0007669"/>
    <property type="project" value="InterPro"/>
</dbReference>
<organism evidence="3 4">
    <name type="scientific">Truncatella angustata</name>
    <dbReference type="NCBI Taxonomy" id="152316"/>
    <lineage>
        <taxon>Eukaryota</taxon>
        <taxon>Fungi</taxon>
        <taxon>Dikarya</taxon>
        <taxon>Ascomycota</taxon>
        <taxon>Pezizomycotina</taxon>
        <taxon>Sordariomycetes</taxon>
        <taxon>Xylariomycetidae</taxon>
        <taxon>Amphisphaeriales</taxon>
        <taxon>Sporocadaceae</taxon>
        <taxon>Truncatella</taxon>
    </lineage>
</organism>
<accession>A0A9P8UP25</accession>
<sequence length="374" mass="42386">MVERTGRYIHNSTHQYLRVRGCGAMTALETTPCLGSTKEAYDKSSANLSAALLLTPADGGQDGKPLRLPQTIAHRGYKVAFPENSMAAFRSAVEVGAHAIETDLHLSSDGVVVLSHDASLKRCFGEDKKIADCDWNYLSTLRTVRKPRQPLPRFVDLLEYMAQPDQEHMWILLDVKKDDDPTELLSLITSTIAAVPAKRRWAERIIVGCWDANYVKLALDLLPGFPLTYIGWNLAYANSLFRVPNMSFNLLAQSVAGPCGDRFLRKARKNNRAVFVWTVNNENWMEWSIKKNLDGVITDDPKLFLEVCDRWKGNPDKPSIHNKRQPRVSQRVRWKVRQVIEVAIFYVLLSLYYMKLLALGNANSKQHVKRALGY</sequence>
<comment type="caution">
    <text evidence="3">The sequence shown here is derived from an EMBL/GenBank/DDBJ whole genome shotgun (WGS) entry which is preliminary data.</text>
</comment>
<keyword evidence="1" id="KW-0812">Transmembrane</keyword>
<evidence type="ECO:0000313" key="4">
    <source>
        <dbReference type="Proteomes" id="UP000758603"/>
    </source>
</evidence>
<dbReference type="OrthoDB" id="1058301at2759"/>
<dbReference type="GO" id="GO:0006629">
    <property type="term" value="P:lipid metabolic process"/>
    <property type="evidence" value="ECO:0007669"/>
    <property type="project" value="InterPro"/>
</dbReference>
<dbReference type="GeneID" id="70131371"/>
<dbReference type="InterPro" id="IPR030395">
    <property type="entry name" value="GP_PDE_dom"/>
</dbReference>
<name>A0A9P8UP25_9PEZI</name>
<proteinExistence type="predicted"/>
<reference evidence="3" key="1">
    <citation type="journal article" date="2021" name="Nat. Commun.">
        <title>Genetic determinants of endophytism in the Arabidopsis root mycobiome.</title>
        <authorList>
            <person name="Mesny F."/>
            <person name="Miyauchi S."/>
            <person name="Thiergart T."/>
            <person name="Pickel B."/>
            <person name="Atanasova L."/>
            <person name="Karlsson M."/>
            <person name="Huettel B."/>
            <person name="Barry K.W."/>
            <person name="Haridas S."/>
            <person name="Chen C."/>
            <person name="Bauer D."/>
            <person name="Andreopoulos W."/>
            <person name="Pangilinan J."/>
            <person name="LaButti K."/>
            <person name="Riley R."/>
            <person name="Lipzen A."/>
            <person name="Clum A."/>
            <person name="Drula E."/>
            <person name="Henrissat B."/>
            <person name="Kohler A."/>
            <person name="Grigoriev I.V."/>
            <person name="Martin F.M."/>
            <person name="Hacquard S."/>
        </authorList>
    </citation>
    <scope>NUCLEOTIDE SEQUENCE</scope>
    <source>
        <strain evidence="3">MPI-SDFR-AT-0073</strain>
    </source>
</reference>
<dbReference type="InterPro" id="IPR017946">
    <property type="entry name" value="PLC-like_Pdiesterase_TIM-brl"/>
</dbReference>
<dbReference type="EMBL" id="JAGPXC010000003">
    <property type="protein sequence ID" value="KAH6655459.1"/>
    <property type="molecule type" value="Genomic_DNA"/>
</dbReference>
<keyword evidence="4" id="KW-1185">Reference proteome</keyword>
<dbReference type="PANTHER" id="PTHR43805">
    <property type="entry name" value="GLYCEROPHOSPHORYL DIESTER PHOSPHODIESTERASE"/>
    <property type="match status" value="1"/>
</dbReference>
<keyword evidence="1" id="KW-0472">Membrane</keyword>
<feature type="domain" description="GP-PDE" evidence="2">
    <location>
        <begin position="69"/>
        <end position="308"/>
    </location>
</feature>
<dbReference type="AlphaFoldDB" id="A0A9P8UP25"/>
<dbReference type="PROSITE" id="PS51704">
    <property type="entry name" value="GP_PDE"/>
    <property type="match status" value="1"/>
</dbReference>
<dbReference type="Proteomes" id="UP000758603">
    <property type="component" value="Unassembled WGS sequence"/>
</dbReference>